<evidence type="ECO:0000313" key="2">
    <source>
        <dbReference type="Proteomes" id="UP000887569"/>
    </source>
</evidence>
<feature type="compositionally biased region" description="Basic residues" evidence="1">
    <location>
        <begin position="1495"/>
        <end position="1505"/>
    </location>
</feature>
<name>A0A915BKL2_PARUN</name>
<dbReference type="SMART" id="SM00028">
    <property type="entry name" value="TPR"/>
    <property type="match status" value="14"/>
</dbReference>
<dbReference type="SUPFAM" id="SSF48452">
    <property type="entry name" value="TPR-like"/>
    <property type="match status" value="6"/>
</dbReference>
<dbReference type="Proteomes" id="UP000887569">
    <property type="component" value="Unplaced"/>
</dbReference>
<evidence type="ECO:0000256" key="1">
    <source>
        <dbReference type="SAM" id="MobiDB-lite"/>
    </source>
</evidence>
<sequence>NNDELVQLVKQAGGAYSRGELQLALHLYERAVLIDPTNHVLYSNRAAILCRLGRFEESLQQAEHSIRLNPKWAKAYLRKGDSLKGAAKLEKAMLAYCKGLTVDRNNTQLLNALIQCVYASPIRDKFCSLMNSLESANVGADAFIVVSGIGQELLALGNNASAISMLNAALEIDTDCLQLRHSVVGALSRAHYESGHLRKALDYLDIQLEIAEQLEDVNAQLLIHDNIAKIAFIEDELTLAVIHVRREIELKCKRGEETDGLYETLGGLLMQMGEYDEAEIAFAKTKSVTVDCLVHRAKVAIAKKELTEAIGYCDEIERVSECADKKAIAAVIRCKCLLIQSDARAALQILRSVTTQFSTDEPSAHMMGLLFGMLSECHLAVGQHYGARKWARKQLKIAIGISSRTLEADALRNLSQICEAIDDYENALTLWIKYDQLVQDDTLEVRLNSLNRLASLNEACANNDEAECALLKRLALTKKVASPPLLIDAHSSLTRFYRLHNNKEQRKKHFEALRELFDENGTLLRESVVLEDSADFKLDAGDVEEALIHYEKCLMLVQEDGDIHREAEVCSKLAAAHWRLFHSNEAVAYYEHSLAVYQQLANIRAMMRIYANTAKIHMSTNALQQSHSCLRYCLTLAGFLGDDGAKLDALLQIGRLLTRQNMFAQAKKVLSKALDVASIRQRRRELGLIYGYMAECYIGFGNMKKAMMNFCKQLRYFDDIEDPEGKCETLRHLIEEKRLNGDALWALRLCRNRVTVSSQGSMDLQITVLQESAQTALQLHCNDEAVRFTERALTLCVNSRHHRTVTLLLNLCSLYRMLGMNNKAIVVLHEFIKSNAPESSTHEVLYEIALCYLREGNPASALTYFEEASRAAEHKGVLGRCEYGICCCYFCLKNYDESLKHLRRSQELRACSDVNDSGELLQLNDHLEEALIEWFCGDSVHSVETIQEITKKCCDVRVGMALDGTCLYELLDCESLSGVAALHGYMIRGDFTSARRILDTTFNHNRLRIACVLDEAIILWHEHKVEECVTLLRQHLNKHLSDEKEDCQELSLLSICSGERDIVRLLNAILMICVSSMHDGCIESLALAERFFWNDVRMNVSSKPSPAPDLESTLACLNKTQLPLLYRFNVIQFSLLWHATKGGGIRILFLREETSLNGLSLFYAHIFEQVLLSSGIDVCERSEFEHISSACRTLVNVEHCGLQYEHRIALHHVDHPSSTPHIRIGFLTAASDSQLPSIDHVSCINEDDLIRKLQVCSVVVIDCSLMKLDAASILQRRTIASVAVVLNDASGKLPNALLLAGASCVVHISDCCCQHITDFLCKVTSGEPVEFCMNELEGGKTRIYGNRRAAGHRDELSSWRKAAIISFDADDAACNDQLLPLEDSKFCDILTELNELPSHRRDRLITLIRSNCTRDIHAYVDELKDEPEHYIGAANLSYDLLEVTESSTEQIPRTLALIKRIFADHLYGTDDVDSTNLNDDQLTELMKSFASKEKERRRRRRKKTAVTRGCCSDGDGSRRSSFSEGATDTEAVLIDIDLELSPY</sequence>
<feature type="region of interest" description="Disordered" evidence="1">
    <location>
        <begin position="1493"/>
        <end position="1524"/>
    </location>
</feature>
<dbReference type="InterPro" id="IPR019734">
    <property type="entry name" value="TPR_rpt"/>
</dbReference>
<protein>
    <submittedName>
        <fullName evidence="3">TPR_REGION domain-containing protein</fullName>
    </submittedName>
</protein>
<dbReference type="Pfam" id="PF13181">
    <property type="entry name" value="TPR_8"/>
    <property type="match status" value="1"/>
</dbReference>
<dbReference type="WBParaSite" id="PgR044_g033_t02">
    <property type="protein sequence ID" value="PgR044_g033_t02"/>
    <property type="gene ID" value="PgR044_g033"/>
</dbReference>
<dbReference type="Gene3D" id="1.25.40.10">
    <property type="entry name" value="Tetratricopeptide repeat domain"/>
    <property type="match status" value="5"/>
</dbReference>
<dbReference type="PANTHER" id="PTHR10098">
    <property type="entry name" value="RAPSYN-RELATED"/>
    <property type="match status" value="1"/>
</dbReference>
<keyword evidence="2" id="KW-1185">Reference proteome</keyword>
<dbReference type="Pfam" id="PF13424">
    <property type="entry name" value="TPR_12"/>
    <property type="match status" value="1"/>
</dbReference>
<proteinExistence type="predicted"/>
<organism evidence="2 3">
    <name type="scientific">Parascaris univalens</name>
    <name type="common">Nematode worm</name>
    <dbReference type="NCBI Taxonomy" id="6257"/>
    <lineage>
        <taxon>Eukaryota</taxon>
        <taxon>Metazoa</taxon>
        <taxon>Ecdysozoa</taxon>
        <taxon>Nematoda</taxon>
        <taxon>Chromadorea</taxon>
        <taxon>Rhabditida</taxon>
        <taxon>Spirurina</taxon>
        <taxon>Ascaridomorpha</taxon>
        <taxon>Ascaridoidea</taxon>
        <taxon>Ascarididae</taxon>
        <taxon>Parascaris</taxon>
    </lineage>
</organism>
<dbReference type="InterPro" id="IPR011990">
    <property type="entry name" value="TPR-like_helical_dom_sf"/>
</dbReference>
<reference evidence="3" key="1">
    <citation type="submission" date="2022-11" db="UniProtKB">
        <authorList>
            <consortium name="WormBaseParasite"/>
        </authorList>
    </citation>
    <scope>IDENTIFICATION</scope>
</reference>
<evidence type="ECO:0000313" key="3">
    <source>
        <dbReference type="WBParaSite" id="PgR044_g033_t02"/>
    </source>
</evidence>
<accession>A0A915BKL2</accession>